<keyword evidence="4" id="KW-0963">Cytoplasm</keyword>
<dbReference type="InterPro" id="IPR027417">
    <property type="entry name" value="P-loop_NTPase"/>
</dbReference>
<dbReference type="InterPro" id="IPR001650">
    <property type="entry name" value="Helicase_C-like"/>
</dbReference>
<dbReference type="CDD" id="cd18022">
    <property type="entry name" value="DEXHc_ASCC3_2"/>
    <property type="match status" value="1"/>
</dbReference>
<keyword evidence="8" id="KW-0378">Hydrolase</keyword>
<dbReference type="PIRSF" id="PIRSF039073">
    <property type="entry name" value="BRR2"/>
    <property type="match status" value="1"/>
</dbReference>
<dbReference type="InterPro" id="IPR035892">
    <property type="entry name" value="C2_domain_sf"/>
</dbReference>
<dbReference type="FunFam" id="2.60.40.150:FF:000004">
    <property type="entry name" value="RNA helicase, activating signal cointegrator 1"/>
    <property type="match status" value="2"/>
</dbReference>
<dbReference type="PANTHER" id="PTHR47961:SF13">
    <property type="entry name" value="ACTIVATING SIGNAL COINTEGRATOR 1 COMPLEX SUBUNIT 3"/>
    <property type="match status" value="1"/>
</dbReference>
<gene>
    <name evidence="18" type="ORF">RR46_10077</name>
</gene>
<reference evidence="18 19" key="1">
    <citation type="journal article" date="2015" name="Nat. Commun.">
        <title>Outbred genome sequencing and CRISPR/Cas9 gene editing in butterflies.</title>
        <authorList>
            <person name="Li X."/>
            <person name="Fan D."/>
            <person name="Zhang W."/>
            <person name="Liu G."/>
            <person name="Zhang L."/>
            <person name="Zhao L."/>
            <person name="Fang X."/>
            <person name="Chen L."/>
            <person name="Dong Y."/>
            <person name="Chen Y."/>
            <person name="Ding Y."/>
            <person name="Zhao R."/>
            <person name="Feng M."/>
            <person name="Zhu Y."/>
            <person name="Feng Y."/>
            <person name="Jiang X."/>
            <person name="Zhu D."/>
            <person name="Xiang H."/>
            <person name="Feng X."/>
            <person name="Li S."/>
            <person name="Wang J."/>
            <person name="Zhang G."/>
            <person name="Kronforst M.R."/>
            <person name="Wang W."/>
        </authorList>
    </citation>
    <scope>NUCLEOTIDE SEQUENCE [LARGE SCALE GENOMIC DNA]</scope>
    <source>
        <strain evidence="18">Ya'a_city_454_Px</strain>
        <tissue evidence="18">Whole body</tissue>
    </source>
</reference>
<dbReference type="CDD" id="cd18020">
    <property type="entry name" value="DEXHc_ASCC3_1"/>
    <property type="match status" value="1"/>
</dbReference>
<evidence type="ECO:0000313" key="19">
    <source>
        <dbReference type="Proteomes" id="UP000053268"/>
    </source>
</evidence>
<evidence type="ECO:0000256" key="10">
    <source>
        <dbReference type="ARBA" id="ARBA00022840"/>
    </source>
</evidence>
<dbReference type="InterPro" id="IPR057842">
    <property type="entry name" value="WH_MER3"/>
</dbReference>
<dbReference type="Gene3D" id="3.40.50.300">
    <property type="entry name" value="P-loop containing nucleotide triphosphate hydrolases"/>
    <property type="match status" value="6"/>
</dbReference>
<evidence type="ECO:0000256" key="7">
    <source>
        <dbReference type="ARBA" id="ARBA00022763"/>
    </source>
</evidence>
<dbReference type="InterPro" id="IPR050474">
    <property type="entry name" value="Hel308_SKI2-like"/>
</dbReference>
<evidence type="ECO:0000256" key="15">
    <source>
        <dbReference type="SAM" id="Coils"/>
    </source>
</evidence>
<organism evidence="18 19">
    <name type="scientific">Papilio xuthus</name>
    <name type="common">Asian swallowtail butterfly</name>
    <dbReference type="NCBI Taxonomy" id="66420"/>
    <lineage>
        <taxon>Eukaryota</taxon>
        <taxon>Metazoa</taxon>
        <taxon>Ecdysozoa</taxon>
        <taxon>Arthropoda</taxon>
        <taxon>Hexapoda</taxon>
        <taxon>Insecta</taxon>
        <taxon>Pterygota</taxon>
        <taxon>Neoptera</taxon>
        <taxon>Endopterygota</taxon>
        <taxon>Lepidoptera</taxon>
        <taxon>Glossata</taxon>
        <taxon>Ditrysia</taxon>
        <taxon>Papilionoidea</taxon>
        <taxon>Papilionidae</taxon>
        <taxon>Papilioninae</taxon>
        <taxon>Papilio</taxon>
    </lineage>
</organism>
<comment type="subcellular location">
    <subcellularLocation>
        <location evidence="2">Cytoplasm</location>
        <location evidence="2">Cytosol</location>
    </subcellularLocation>
    <subcellularLocation>
        <location evidence="1">Nucleus speckle</location>
    </subcellularLocation>
</comment>
<dbReference type="SMART" id="SM00973">
    <property type="entry name" value="Sec63"/>
    <property type="match status" value="1"/>
</dbReference>
<evidence type="ECO:0000256" key="13">
    <source>
        <dbReference type="ARBA" id="ARBA00023242"/>
    </source>
</evidence>
<dbReference type="InterPro" id="IPR003593">
    <property type="entry name" value="AAA+_ATPase"/>
</dbReference>
<dbReference type="Pfam" id="PF00270">
    <property type="entry name" value="DEAD"/>
    <property type="match status" value="2"/>
</dbReference>
<proteinExistence type="inferred from homology"/>
<keyword evidence="9" id="KW-0347">Helicase</keyword>
<evidence type="ECO:0000256" key="14">
    <source>
        <dbReference type="ARBA" id="ARBA00034541"/>
    </source>
</evidence>
<dbReference type="Pfam" id="PF23445">
    <property type="entry name" value="WHD_SNRNP200"/>
    <property type="match status" value="1"/>
</dbReference>
<dbReference type="Proteomes" id="UP000053268">
    <property type="component" value="Unassembled WGS sequence"/>
</dbReference>
<dbReference type="Gene3D" id="1.10.10.10">
    <property type="entry name" value="Winged helix-like DNA-binding domain superfamily/Winged helix DNA-binding domain"/>
    <property type="match status" value="1"/>
</dbReference>
<dbReference type="SUPFAM" id="SSF158702">
    <property type="entry name" value="Sec63 N-terminal domain-like"/>
    <property type="match status" value="1"/>
</dbReference>
<keyword evidence="15" id="KW-0175">Coiled coil</keyword>
<dbReference type="SUPFAM" id="SSF52540">
    <property type="entry name" value="P-loop containing nucleoside triphosphate hydrolases"/>
    <property type="match status" value="6"/>
</dbReference>
<dbReference type="GO" id="GO:0003676">
    <property type="term" value="F:nucleic acid binding"/>
    <property type="evidence" value="ECO:0007669"/>
    <property type="project" value="InterPro"/>
</dbReference>
<dbReference type="EMBL" id="KQ459582">
    <property type="protein sequence ID" value="KPI98759.1"/>
    <property type="molecule type" value="Genomic_DNA"/>
</dbReference>
<dbReference type="SMART" id="SM00490">
    <property type="entry name" value="HELICc"/>
    <property type="match status" value="1"/>
</dbReference>
<dbReference type="InterPro" id="IPR036388">
    <property type="entry name" value="WH-like_DNA-bd_sf"/>
</dbReference>
<dbReference type="FunFam" id="3.40.50.300:FF:000062">
    <property type="entry name" value="U5 small nuclear ribonucleoprotein helicase"/>
    <property type="match status" value="1"/>
</dbReference>
<evidence type="ECO:0000256" key="9">
    <source>
        <dbReference type="ARBA" id="ARBA00022806"/>
    </source>
</evidence>
<dbReference type="FunFam" id="3.40.50.300:FF:000198">
    <property type="entry name" value="Activating signal cointegrator 1 complex subunit"/>
    <property type="match status" value="1"/>
</dbReference>
<keyword evidence="13" id="KW-0539">Nucleus</keyword>
<evidence type="ECO:0000313" key="18">
    <source>
        <dbReference type="EMBL" id="KPI98759.1"/>
    </source>
</evidence>
<dbReference type="FunFam" id="1.10.10.10:FF:000024">
    <property type="entry name" value="U5 small nuclear ribonucleoprotein helicase"/>
    <property type="match status" value="1"/>
</dbReference>
<dbReference type="GO" id="GO:0006397">
    <property type="term" value="P:mRNA processing"/>
    <property type="evidence" value="ECO:0007669"/>
    <property type="project" value="UniProtKB-ARBA"/>
</dbReference>
<dbReference type="PROSITE" id="PS51192">
    <property type="entry name" value="HELICASE_ATP_BIND_1"/>
    <property type="match status" value="2"/>
</dbReference>
<dbReference type="Gene3D" id="1.10.3380.10">
    <property type="entry name" value="Sec63 N-terminal domain-like domain"/>
    <property type="match status" value="1"/>
</dbReference>
<evidence type="ECO:0000256" key="8">
    <source>
        <dbReference type="ARBA" id="ARBA00022801"/>
    </source>
</evidence>
<keyword evidence="19" id="KW-1185">Reference proteome</keyword>
<dbReference type="GO" id="GO:0004386">
    <property type="term" value="F:helicase activity"/>
    <property type="evidence" value="ECO:0007669"/>
    <property type="project" value="UniProtKB-KW"/>
</dbReference>
<dbReference type="InterPro" id="IPR011545">
    <property type="entry name" value="DEAD/DEAH_box_helicase_dom"/>
</dbReference>
<dbReference type="SMART" id="SM00487">
    <property type="entry name" value="DEXDc"/>
    <property type="match status" value="2"/>
</dbReference>
<dbReference type="InterPro" id="IPR014756">
    <property type="entry name" value="Ig_E-set"/>
</dbReference>
<evidence type="ECO:0000256" key="4">
    <source>
        <dbReference type="ARBA" id="ARBA00022490"/>
    </source>
</evidence>
<dbReference type="Gene3D" id="2.60.40.150">
    <property type="entry name" value="C2 domain"/>
    <property type="match status" value="2"/>
</dbReference>
<dbReference type="Pfam" id="PF18149">
    <property type="entry name" value="Helicase_PWI"/>
    <property type="match status" value="1"/>
</dbReference>
<dbReference type="Pfam" id="PF00271">
    <property type="entry name" value="Helicase_C"/>
    <property type="match status" value="1"/>
</dbReference>
<keyword evidence="12" id="KW-0413">Isomerase</keyword>
<accession>A0A194Q193</accession>
<dbReference type="FunFam" id="3.40.50.300:FF:000102">
    <property type="entry name" value="RNA helicase, activating signal cointegrator 1"/>
    <property type="match status" value="1"/>
</dbReference>
<dbReference type="InterPro" id="IPR004179">
    <property type="entry name" value="Sec63-dom"/>
</dbReference>
<evidence type="ECO:0000256" key="1">
    <source>
        <dbReference type="ARBA" id="ARBA00004324"/>
    </source>
</evidence>
<keyword evidence="6" id="KW-0547">Nucleotide-binding</keyword>
<dbReference type="SUPFAM" id="SSF46785">
    <property type="entry name" value="Winged helix' DNA-binding domain"/>
    <property type="match status" value="1"/>
</dbReference>
<dbReference type="PROSITE" id="PS51194">
    <property type="entry name" value="HELICASE_CTER"/>
    <property type="match status" value="1"/>
</dbReference>
<feature type="coiled-coil region" evidence="15">
    <location>
        <begin position="327"/>
        <end position="361"/>
    </location>
</feature>
<name>A0A194Q193_PAPXU</name>
<dbReference type="SUPFAM" id="SSF81296">
    <property type="entry name" value="E set domains"/>
    <property type="match status" value="1"/>
</dbReference>
<keyword evidence="10" id="KW-0067">ATP-binding</keyword>
<comment type="similarity">
    <text evidence="3">Belongs to the helicase family. SKI2 subfamily.</text>
</comment>
<feature type="domain" description="Helicase C-terminal" evidence="17">
    <location>
        <begin position="724"/>
        <end position="919"/>
    </location>
</feature>
<dbReference type="SMART" id="SM00382">
    <property type="entry name" value="AAA"/>
    <property type="match status" value="2"/>
</dbReference>
<dbReference type="InterPro" id="IPR058856">
    <property type="entry name" value="ASCC3_N"/>
</dbReference>
<evidence type="ECO:0000256" key="3">
    <source>
        <dbReference type="ARBA" id="ARBA00010140"/>
    </source>
</evidence>
<dbReference type="PANTHER" id="PTHR47961">
    <property type="entry name" value="DNA POLYMERASE THETA, PUTATIVE (AFU_ORTHOLOGUE AFUA_1G05260)-RELATED"/>
    <property type="match status" value="1"/>
</dbReference>
<protein>
    <recommendedName>
        <fullName evidence="14">U5 small nuclear ribonucleoprotein 200 kDa helicase</fullName>
    </recommendedName>
</protein>
<evidence type="ECO:0000256" key="2">
    <source>
        <dbReference type="ARBA" id="ARBA00004514"/>
    </source>
</evidence>
<evidence type="ECO:0000259" key="17">
    <source>
        <dbReference type="PROSITE" id="PS51194"/>
    </source>
</evidence>
<evidence type="ECO:0000259" key="16">
    <source>
        <dbReference type="PROSITE" id="PS51192"/>
    </source>
</evidence>
<dbReference type="STRING" id="66420.A0A194Q193"/>
<dbReference type="Pfam" id="PF26582">
    <property type="entry name" value="ASCC3_N"/>
    <property type="match status" value="1"/>
</dbReference>
<dbReference type="Pfam" id="PF02889">
    <property type="entry name" value="Sec63"/>
    <property type="match status" value="2"/>
</dbReference>
<evidence type="ECO:0000256" key="5">
    <source>
        <dbReference type="ARBA" id="ARBA00022737"/>
    </source>
</evidence>
<keyword evidence="11" id="KW-0234">DNA repair</keyword>
<dbReference type="Gene3D" id="1.10.150.20">
    <property type="entry name" value="5' to 3' exonuclease, C-terminal subdomain"/>
    <property type="match status" value="1"/>
</dbReference>
<feature type="domain" description="Helicase ATP-binding" evidence="16">
    <location>
        <begin position="509"/>
        <end position="684"/>
    </location>
</feature>
<evidence type="ECO:0000256" key="11">
    <source>
        <dbReference type="ARBA" id="ARBA00023204"/>
    </source>
</evidence>
<dbReference type="InterPro" id="IPR036390">
    <property type="entry name" value="WH_DNA-bd_sf"/>
</dbReference>
<dbReference type="CDD" id="cd18795">
    <property type="entry name" value="SF2_C_Ski2"/>
    <property type="match status" value="1"/>
</dbReference>
<dbReference type="InterPro" id="IPR014001">
    <property type="entry name" value="Helicase_ATP-bd"/>
</dbReference>
<evidence type="ECO:0000256" key="12">
    <source>
        <dbReference type="ARBA" id="ARBA00023235"/>
    </source>
</evidence>
<keyword evidence="5" id="KW-0677">Repeat</keyword>
<evidence type="ECO:0000256" key="6">
    <source>
        <dbReference type="ARBA" id="ARBA00022741"/>
    </source>
</evidence>
<dbReference type="GO" id="GO:0005524">
    <property type="term" value="F:ATP binding"/>
    <property type="evidence" value="ECO:0007669"/>
    <property type="project" value="UniProtKB-KW"/>
</dbReference>
<sequence length="1935" mass="221952">MLELPRITRALRAHTQLDKPRCLKPPDIQNFNQTVHEKSHQKYKSYGDIYNYVKENEPDSVLIYLDELKESCKLLTGDQPDEIIEDAAVLTLRMFLDRDIVMLKHLSQLRQMFGTVMSTTANKICQIVINISSNIKESTKEYIRKEINESDKENIKMWGDHIQCKYIPYKPAKKPLPKLTKKPAVSSSFVTDFSMKYTKDRVKPESRSVEKPLSVSKFGKSWLETKVQGLYDNDGGMSSADILQSIITLLNSPRSNDDMQNDLFELLGFDKFEFIQEILEHRQEIIDSLKAPPVQPTISEIAAMLPENKMPQYLCQVSVLSEQEKMLAKLVRKEEKKAKNVKKVEDEEEEHELNIAQLRAKRIAELSKPVVPFSTTKSKIDPILQKISYFQTKVQYPNVYDSSIDAKNSADAYIHGPRTRAKVCPWPRPDALEEQRGLVGFVSGMKLMLPENAIRKDIKEYEEVIIPKNEPAPLQIGNKRVPVSELDEIGQMAFENIKELNRIQSVVFQTAYNTNENLLICAPTGAGKTNIALLTVVHQIKQHIENDIIYIAPMKALASEMTASFGKRLRGLGIAVKELTGDMKLTKTEVQQTQMIVTTPEKWDVVTRKGATDTELASIVKLLIIDEVHLLHGDRGPIVEAIVARTLRQVESTQNMIRIVGLSATLPNYVDVARFLRVNPNIGLFFFDSRFRPVPLEQQFIGVKEVGGGGGSHLRQMQTMNEICYDKAVDMVQKGHQVMVFVHARNATHQTAMILKEIAQKKGHLKHFEPEDTGGFLKAKKSISSSPNKQLGELFAAGFACHHAGMLRSDRNMVEKYFAEGYIKVLVCTSTLAWGVNLPAHAVIIRGTEIYDQNHGTFMDLSILDVLQIFGRAGRPQFDKSGTGIIITTHDKLTHYLKSMTNQFPIESNFINLLADNLNAEVALGTVTNIDEAVEWLSYTYLFVRMRINPQVYGLTYSDVQEEPMLETKRRELITAAAMQLDRTLMLRYNERTGDLNITDLGRTASHYYITCETMEVFNSMVRKSMTQGYVIEMLTRCSDFQQLKVRKEELTELWNLKDQYCELRIEDPPEDIHWKINILLQTYLSRGRVNGSSLQSDLNYICKNAVRIVRALFEITLRKNNAYMAGLYLKMAKMFELQQWDFYNDMRQFNCFPNEILRHIEYPMLKPDQIRDMEWQELGDLLRNPKTARHMKKCADEFPLLEMEASLHPITRTVLRIRLTITPNFRWNDKYHGKAPEAFWIWVEDPDTDIMYYHEYFLITKKQVITREPQELVITIPISEPLPPQYYIRATSERWLGSESVLPLTFQHLILPETHPPHTDLLELQPLPVTALNNPSFEMLYNFTHFNPIQTQIFHCLYHTDNNVLLGAPTGSGIHMKKCADEFPLLEMEASLHPITRTVLRIRLTITPNFRWNDKYHGKAPEAFWIWVEDPDTDIMYYHEYFLITKKQVITREPQELVITIPISEPLPPQYYIRATSERWLGSESVLPLTFQHLILPETHPPHTDLLELQPLPVTALNNPSFEMLYNFTHFNPIQTQIFHCLYHTDNNVLLGAPTGSGKTIVAEVAMFRVFNQYPGCKVVYIAPLKALVKERIKDWKVRLEKRLGKNVVELTGDVSPDIRAIRNSQVIVTTPEKWDGISRSWQTRNYVRDVALIVIDEIHLLGEDRGPVLEVIVSRTNFIESHTSRRLRIIGLSTALANAKDLANWLNIGEMGLYNFRPSVRPVPLEVHISGHPGRHYCPRMLSMNKPTFQAIRQHSPCSPALVFVSSRRQTRLTALDLIAYLAAEDNPKQWLHMQESEMEQILSNIRESNLKLTLAFGIGIHHAGLHECKSVHISGHPGRHYCPRMLSMNKPTFQAIRQHSPCSPALVFVSSRRQTRLTALDLIAYLAAEDNPKQWLHMQESEMEQILSNIRESNLKLTLAFGIGIHHAGLHE</sequence>
<feature type="domain" description="Helicase ATP-binding" evidence="16">
    <location>
        <begin position="1541"/>
        <end position="1716"/>
    </location>
</feature>
<dbReference type="GO" id="GO:0016787">
    <property type="term" value="F:hydrolase activity"/>
    <property type="evidence" value="ECO:0007669"/>
    <property type="project" value="UniProtKB-KW"/>
</dbReference>
<dbReference type="InterPro" id="IPR041094">
    <property type="entry name" value="Brr2_helicase_PWI"/>
</dbReference>
<keyword evidence="7" id="KW-0227">DNA damage</keyword>